<dbReference type="EMBL" id="JBHMFI010000023">
    <property type="protein sequence ID" value="MFB9075695.1"/>
    <property type="molecule type" value="Genomic_DNA"/>
</dbReference>
<organism evidence="2 3">
    <name type="scientific">Citricoccus parietis</name>
    <dbReference type="NCBI Taxonomy" id="592307"/>
    <lineage>
        <taxon>Bacteria</taxon>
        <taxon>Bacillati</taxon>
        <taxon>Actinomycetota</taxon>
        <taxon>Actinomycetes</taxon>
        <taxon>Micrococcales</taxon>
        <taxon>Micrococcaceae</taxon>
        <taxon>Citricoccus</taxon>
    </lineage>
</organism>
<accession>A0ABV5G9S7</accession>
<comment type="caution">
    <text evidence="2">The sequence shown here is derived from an EMBL/GenBank/DDBJ whole genome shotgun (WGS) entry which is preliminary data.</text>
</comment>
<evidence type="ECO:0000313" key="3">
    <source>
        <dbReference type="Proteomes" id="UP001589575"/>
    </source>
</evidence>
<evidence type="ECO:0000313" key="2">
    <source>
        <dbReference type="EMBL" id="MFB9075695.1"/>
    </source>
</evidence>
<keyword evidence="3" id="KW-1185">Reference proteome</keyword>
<reference evidence="2 3" key="1">
    <citation type="submission" date="2024-09" db="EMBL/GenBank/DDBJ databases">
        <authorList>
            <person name="Sun Q."/>
            <person name="Mori K."/>
        </authorList>
    </citation>
    <scope>NUCLEOTIDE SEQUENCE [LARGE SCALE GENOMIC DNA]</scope>
    <source>
        <strain evidence="2 3">CCM 7609</strain>
    </source>
</reference>
<evidence type="ECO:0000313" key="1">
    <source>
        <dbReference type="EMBL" id="MFB9075235.1"/>
    </source>
</evidence>
<proteinExistence type="predicted"/>
<protein>
    <submittedName>
        <fullName evidence="2">Uncharacterized protein</fullName>
    </submittedName>
</protein>
<dbReference type="Proteomes" id="UP001589575">
    <property type="component" value="Unassembled WGS sequence"/>
</dbReference>
<sequence length="45" mass="5056">MGDLDAEHDAEEEREDALGGFVHLIVVSVEEIRPAIDVRQLLRDP</sequence>
<name>A0ABV5G9S7_9MICC</name>
<dbReference type="EMBL" id="JBHMFI010000023">
    <property type="protein sequence ID" value="MFB9075235.1"/>
    <property type="molecule type" value="Genomic_DNA"/>
</dbReference>
<gene>
    <name evidence="1" type="ORF">ACFFX0_30310</name>
    <name evidence="2" type="ORF">ACFFX0_32835</name>
</gene>